<evidence type="ECO:0000313" key="2">
    <source>
        <dbReference type="EMBL" id="MBT0606893.1"/>
    </source>
</evidence>
<dbReference type="InterPro" id="IPR052735">
    <property type="entry name" value="NAD_biosynth-regulator"/>
</dbReference>
<name>A0ABS5S0Z7_9FLAO</name>
<gene>
    <name evidence="2" type="ORF">KIV10_01745</name>
</gene>
<comment type="caution">
    <text evidence="2">The sequence shown here is derived from an EMBL/GenBank/DDBJ whole genome shotgun (WGS) entry which is preliminary data.</text>
</comment>
<dbReference type="Pfam" id="PF13521">
    <property type="entry name" value="AAA_28"/>
    <property type="match status" value="1"/>
</dbReference>
<dbReference type="SUPFAM" id="SSF52540">
    <property type="entry name" value="P-loop containing nucleoside triphosphate hydrolases"/>
    <property type="match status" value="1"/>
</dbReference>
<evidence type="ECO:0000259" key="1">
    <source>
        <dbReference type="Pfam" id="PF13521"/>
    </source>
</evidence>
<dbReference type="InterPro" id="IPR027417">
    <property type="entry name" value="P-loop_NTPase"/>
</dbReference>
<accession>A0ABS5S0Z7</accession>
<dbReference type="PANTHER" id="PTHR37512:SF1">
    <property type="entry name" value="NADR_TTD14 AAA DOMAIN-CONTAINING PROTEIN"/>
    <property type="match status" value="1"/>
</dbReference>
<reference evidence="2 3" key="1">
    <citation type="submission" date="2021-05" db="EMBL/GenBank/DDBJ databases">
        <title>Aequorivita echinoideorum JCM 30378 genome.</title>
        <authorList>
            <person name="Zhang H."/>
            <person name="Li C."/>
        </authorList>
    </citation>
    <scope>NUCLEOTIDE SEQUENCE [LARGE SCALE GENOMIC DNA]</scope>
    <source>
        <strain evidence="2 3">JCM30378</strain>
    </source>
</reference>
<dbReference type="Proteomes" id="UP001297092">
    <property type="component" value="Unassembled WGS sequence"/>
</dbReference>
<evidence type="ECO:0000313" key="3">
    <source>
        <dbReference type="Proteomes" id="UP001297092"/>
    </source>
</evidence>
<dbReference type="EMBL" id="JAHCTB010000001">
    <property type="protein sequence ID" value="MBT0606893.1"/>
    <property type="molecule type" value="Genomic_DNA"/>
</dbReference>
<organism evidence="2 3">
    <name type="scientific">Aequorivita echinoideorum</name>
    <dbReference type="NCBI Taxonomy" id="1549647"/>
    <lineage>
        <taxon>Bacteria</taxon>
        <taxon>Pseudomonadati</taxon>
        <taxon>Bacteroidota</taxon>
        <taxon>Flavobacteriia</taxon>
        <taxon>Flavobacteriales</taxon>
        <taxon>Flavobacteriaceae</taxon>
        <taxon>Aequorivita</taxon>
    </lineage>
</organism>
<proteinExistence type="predicted"/>
<dbReference type="PANTHER" id="PTHR37512">
    <property type="entry name" value="TRIFUNCTIONAL NAD BIOSYNTHESIS/REGULATOR PROTEIN NADR"/>
    <property type="match status" value="1"/>
</dbReference>
<dbReference type="RefSeq" id="WP_214111764.1">
    <property type="nucleotide sequence ID" value="NZ_JAHCTB010000001.1"/>
</dbReference>
<dbReference type="InterPro" id="IPR038727">
    <property type="entry name" value="NadR/Ttd14_AAA_dom"/>
</dbReference>
<keyword evidence="3" id="KW-1185">Reference proteome</keyword>
<dbReference type="Gene3D" id="3.40.50.300">
    <property type="entry name" value="P-loop containing nucleotide triphosphate hydrolases"/>
    <property type="match status" value="1"/>
</dbReference>
<sequence>MIKIVLYGPESTGKTTLAKQLAEHYNTLWVPEFMREYLQKKWDTEKKLVEKEDLIPIAKGQLKLEKEASQKVENLLICDTNLLELKVYSEYYYNGFCPSEIKKEATKNKYGIYLLTYVDTPWEADDLRDRPENREEMFRIFEAELKKQNFPYKILKGNKTERLKSAIEIIDELLKKN</sequence>
<feature type="domain" description="NadR/Ttd14 AAA" evidence="1">
    <location>
        <begin position="3"/>
        <end position="162"/>
    </location>
</feature>
<protein>
    <submittedName>
        <fullName evidence="2">AAA family ATPase</fullName>
    </submittedName>
</protein>